<gene>
    <name evidence="2" type="ORF">LWI28_008184</name>
</gene>
<feature type="region of interest" description="Disordered" evidence="1">
    <location>
        <begin position="163"/>
        <end position="187"/>
    </location>
</feature>
<organism evidence="2 3">
    <name type="scientific">Acer negundo</name>
    <name type="common">Box elder</name>
    <dbReference type="NCBI Taxonomy" id="4023"/>
    <lineage>
        <taxon>Eukaryota</taxon>
        <taxon>Viridiplantae</taxon>
        <taxon>Streptophyta</taxon>
        <taxon>Embryophyta</taxon>
        <taxon>Tracheophyta</taxon>
        <taxon>Spermatophyta</taxon>
        <taxon>Magnoliopsida</taxon>
        <taxon>eudicotyledons</taxon>
        <taxon>Gunneridae</taxon>
        <taxon>Pentapetalae</taxon>
        <taxon>rosids</taxon>
        <taxon>malvids</taxon>
        <taxon>Sapindales</taxon>
        <taxon>Sapindaceae</taxon>
        <taxon>Hippocastanoideae</taxon>
        <taxon>Acereae</taxon>
        <taxon>Acer</taxon>
    </lineage>
</organism>
<name>A0AAD5J4S3_ACENE</name>
<feature type="region of interest" description="Disordered" evidence="1">
    <location>
        <begin position="227"/>
        <end position="251"/>
    </location>
</feature>
<dbReference type="EMBL" id="JAJSOW010000100">
    <property type="protein sequence ID" value="KAI9185533.1"/>
    <property type="molecule type" value="Genomic_DNA"/>
</dbReference>
<comment type="caution">
    <text evidence="2">The sequence shown here is derived from an EMBL/GenBank/DDBJ whole genome shotgun (WGS) entry which is preliminary data.</text>
</comment>
<reference evidence="2" key="2">
    <citation type="submission" date="2023-02" db="EMBL/GenBank/DDBJ databases">
        <authorList>
            <person name="Swenson N.G."/>
            <person name="Wegrzyn J.L."/>
            <person name="Mcevoy S.L."/>
        </authorList>
    </citation>
    <scope>NUCLEOTIDE SEQUENCE</scope>
    <source>
        <strain evidence="2">91603</strain>
        <tissue evidence="2">Leaf</tissue>
    </source>
</reference>
<dbReference type="AlphaFoldDB" id="A0AAD5J4S3"/>
<reference evidence="2" key="1">
    <citation type="journal article" date="2022" name="Plant J.">
        <title>Strategies of tolerance reflected in two North American maple genomes.</title>
        <authorList>
            <person name="McEvoy S.L."/>
            <person name="Sezen U.U."/>
            <person name="Trouern-Trend A."/>
            <person name="McMahon S.M."/>
            <person name="Schaberg P.G."/>
            <person name="Yang J."/>
            <person name="Wegrzyn J.L."/>
            <person name="Swenson N.G."/>
        </authorList>
    </citation>
    <scope>NUCLEOTIDE SEQUENCE</scope>
    <source>
        <strain evidence="2">91603</strain>
    </source>
</reference>
<evidence type="ECO:0000313" key="3">
    <source>
        <dbReference type="Proteomes" id="UP001064489"/>
    </source>
</evidence>
<evidence type="ECO:0000256" key="1">
    <source>
        <dbReference type="SAM" id="MobiDB-lite"/>
    </source>
</evidence>
<proteinExistence type="predicted"/>
<dbReference type="Proteomes" id="UP001064489">
    <property type="component" value="Chromosome 3"/>
</dbReference>
<feature type="compositionally biased region" description="Low complexity" evidence="1">
    <location>
        <begin position="170"/>
        <end position="181"/>
    </location>
</feature>
<protein>
    <submittedName>
        <fullName evidence="2">Uncharacterized protein</fullName>
    </submittedName>
</protein>
<sequence length="381" mass="43450">MSWFGSAENEEWLFRSAIGVLKEFASVEAVNKKLEDMGFVFSYSYMGRKWTMVRNVKGIKATKRFHPQLEIRPPICNGAVKIAKDVRLVSKADKDTSSSDDDFRGWANMYFNKFKGECSRVGNELSEYHKIGPQEIGLNGNEKSIYNKFRMDAGAKDLVETYSNKGSPIEMGSQRESQSSSEEGEDISPIHHQEAMSNNLCNGQKVIHKFVETDQGLDLFVDLRSQGEETRNQEKERSAFRSADEGRRKGLKGYQTTAAAWSLGRNVATKIHPMNTRGTKARSSQHCGEGNDMIAIRKRVIWNLEEEIAKVIEKRAALLVDFRNRNVTGNGSDMQDWDLAEEVTKVFETWSSLGFDFNGIKEEVVEYVMVREREYESRKEK</sequence>
<accession>A0AAD5J4S3</accession>
<evidence type="ECO:0000313" key="2">
    <source>
        <dbReference type="EMBL" id="KAI9185533.1"/>
    </source>
</evidence>
<feature type="compositionally biased region" description="Basic and acidic residues" evidence="1">
    <location>
        <begin position="227"/>
        <end position="248"/>
    </location>
</feature>
<keyword evidence="3" id="KW-1185">Reference proteome</keyword>